<gene>
    <name evidence="2" type="ORF">ALC53_00209</name>
</gene>
<proteinExistence type="predicted"/>
<reference evidence="2 3" key="1">
    <citation type="submission" date="2015-09" db="EMBL/GenBank/DDBJ databases">
        <title>Atta colombica WGS genome.</title>
        <authorList>
            <person name="Nygaard S."/>
            <person name="Hu H."/>
            <person name="Boomsma J."/>
            <person name="Zhang G."/>
        </authorList>
    </citation>
    <scope>NUCLEOTIDE SEQUENCE [LARGE SCALE GENOMIC DNA]</scope>
    <source>
        <strain evidence="2">Treedump-2</strain>
        <tissue evidence="2">Whole body</tissue>
    </source>
</reference>
<evidence type="ECO:0000259" key="1">
    <source>
        <dbReference type="Pfam" id="PF21787"/>
    </source>
</evidence>
<feature type="domain" description="Transposable element P transposase-like RNase H" evidence="1">
    <location>
        <begin position="27"/>
        <end position="62"/>
    </location>
</feature>
<evidence type="ECO:0000313" key="2">
    <source>
        <dbReference type="EMBL" id="KYM93273.1"/>
    </source>
</evidence>
<dbReference type="Proteomes" id="UP000078540">
    <property type="component" value="Unassembled WGS sequence"/>
</dbReference>
<sequence length="68" mass="7867">MDAYFCVRVVKENQYGKHMNDIDLSKACLTAFNIIVLMVVDINGHWKLPIAYFINSLGSMERTNTYIH</sequence>
<dbReference type="InterPro" id="IPR048365">
    <property type="entry name" value="TNP-like_RNaseH_N"/>
</dbReference>
<dbReference type="AlphaFoldDB" id="A0A195BZD0"/>
<accession>A0A195BZD0</accession>
<protein>
    <recommendedName>
        <fullName evidence="1">Transposable element P transposase-like RNase H domain-containing protein</fullName>
    </recommendedName>
</protein>
<evidence type="ECO:0000313" key="3">
    <source>
        <dbReference type="Proteomes" id="UP000078540"/>
    </source>
</evidence>
<keyword evidence="3" id="KW-1185">Reference proteome</keyword>
<organism evidence="2 3">
    <name type="scientific">Atta colombica</name>
    <dbReference type="NCBI Taxonomy" id="520822"/>
    <lineage>
        <taxon>Eukaryota</taxon>
        <taxon>Metazoa</taxon>
        <taxon>Ecdysozoa</taxon>
        <taxon>Arthropoda</taxon>
        <taxon>Hexapoda</taxon>
        <taxon>Insecta</taxon>
        <taxon>Pterygota</taxon>
        <taxon>Neoptera</taxon>
        <taxon>Endopterygota</taxon>
        <taxon>Hymenoptera</taxon>
        <taxon>Apocrita</taxon>
        <taxon>Aculeata</taxon>
        <taxon>Formicoidea</taxon>
        <taxon>Formicidae</taxon>
        <taxon>Myrmicinae</taxon>
        <taxon>Atta</taxon>
    </lineage>
</organism>
<name>A0A195BZD0_9HYME</name>
<dbReference type="Pfam" id="PF21787">
    <property type="entry name" value="TNP-like_RNaseH_N"/>
    <property type="match status" value="1"/>
</dbReference>
<dbReference type="EMBL" id="KQ976394">
    <property type="protein sequence ID" value="KYM93273.1"/>
    <property type="molecule type" value="Genomic_DNA"/>
</dbReference>